<dbReference type="EMBL" id="OZ022406">
    <property type="protein sequence ID" value="CAK9437473.1"/>
    <property type="molecule type" value="Genomic_DNA"/>
</dbReference>
<feature type="compositionally biased region" description="Low complexity" evidence="1">
    <location>
        <begin position="58"/>
        <end position="69"/>
    </location>
</feature>
<feature type="region of interest" description="Disordered" evidence="1">
    <location>
        <begin position="96"/>
        <end position="162"/>
    </location>
</feature>
<evidence type="ECO:0000313" key="2">
    <source>
        <dbReference type="EMBL" id="CAK9437473.1"/>
    </source>
</evidence>
<dbReference type="RefSeq" id="XP_066828789.1">
    <property type="nucleotide sequence ID" value="XM_066971785.1"/>
</dbReference>
<keyword evidence="3" id="KW-1185">Reference proteome</keyword>
<dbReference type="Gene3D" id="3.80.10.10">
    <property type="entry name" value="Ribonuclease Inhibitor"/>
    <property type="match status" value="2"/>
</dbReference>
<feature type="region of interest" description="Disordered" evidence="1">
    <location>
        <begin position="16"/>
        <end position="79"/>
    </location>
</feature>
<reference evidence="2 3" key="1">
    <citation type="submission" date="2024-03" db="EMBL/GenBank/DDBJ databases">
        <authorList>
            <person name="Brejova B."/>
        </authorList>
    </citation>
    <scope>NUCLEOTIDE SEQUENCE [LARGE SCALE GENOMIC DNA]</scope>
    <source>
        <strain evidence="2 3">CBS 14171</strain>
    </source>
</reference>
<sequence>MFNKIIAPLQSASITTPTTTTTANTTNTTTTNTAANSDSTTPSSPSDENKQIAPPRPASSASTSSPARPVDTASNRSSSYRSITNYFRIMGQHLSKNKDEQQLQQQQQAESLRAPYEANSGVNASSLSSSSSFLRRITSNKNGNGNGDGSATATTPTAAKEQDDLSLIPITSPPDEPHQYPSAFFLSPITSNESYNYYSDDASMIDVNHRSYHNHRNQNLHYNQHYGHHHPHEDQEQEESLRRLKQLETSITNQLGDISPASSYAEEVEPISKEAVAAPPPVPALDGSQSEEQFFQEQFSPLLALPLEILYRIIEYVYVDTDVSSINSNLEKFANTIPLLSKKFHQLSLCFIYKYTIFNRPHSFDKFLHNLEANPIIGKYVEFMDFQQFTSIGLGRTGRMNQEIQMVTSRTIAHALSMTPKLSEFLASENIQDDLDVNVLDYLFNKLPKMKALDFCGASSEAFARAFEELPIESPLSITKLSLHDCSNLSQDVLEKVLTHSTRLKRLDLNHTAISSTILLKVAPTVRLTHLSLARCSKLTTKDLIHFLTTHPATSQNSLEWLNLQIDTNVVSPLSDAYLLYTLRHLNAPNLKYLNIGGMPINYRILLTIKARFPLLTSLNISHASQLTVDELNDFMKDNTAIKYLDVTGVKSLNKNIITFLKCNFNSNLEALEFDYKQLYEYTNRGDCFRVQPQQQSFLDDITSLNPQIWKFYDNEGRRAWIYKMNEREYKKVNQSNLVFYDLETGNKIVTKSKKPEFLKYAGRKVNCSIGYYQLNGYKDKKHVEDVWPVEFSQRGIYNYYSLNVK</sequence>
<accession>A0ABP0ZJL6</accession>
<protein>
    <recommendedName>
        <fullName evidence="4">F-box domain-containing protein</fullName>
    </recommendedName>
</protein>
<dbReference type="GeneID" id="92207047"/>
<dbReference type="Proteomes" id="UP001497383">
    <property type="component" value="Chromosome 2"/>
</dbReference>
<evidence type="ECO:0000256" key="1">
    <source>
        <dbReference type="SAM" id="MobiDB-lite"/>
    </source>
</evidence>
<evidence type="ECO:0008006" key="4">
    <source>
        <dbReference type="Google" id="ProtNLM"/>
    </source>
</evidence>
<dbReference type="InterPro" id="IPR032675">
    <property type="entry name" value="LRR_dom_sf"/>
</dbReference>
<gene>
    <name evidence="2" type="ORF">LODBEIA_P18510</name>
</gene>
<feature type="compositionally biased region" description="Low complexity" evidence="1">
    <location>
        <begin position="16"/>
        <end position="46"/>
    </location>
</feature>
<dbReference type="SUPFAM" id="SSF52047">
    <property type="entry name" value="RNI-like"/>
    <property type="match status" value="1"/>
</dbReference>
<name>A0ABP0ZJL6_9ASCO</name>
<proteinExistence type="predicted"/>
<organism evidence="2 3">
    <name type="scientific">Lodderomyces beijingensis</name>
    <dbReference type="NCBI Taxonomy" id="1775926"/>
    <lineage>
        <taxon>Eukaryota</taxon>
        <taxon>Fungi</taxon>
        <taxon>Dikarya</taxon>
        <taxon>Ascomycota</taxon>
        <taxon>Saccharomycotina</taxon>
        <taxon>Pichiomycetes</taxon>
        <taxon>Debaryomycetaceae</taxon>
        <taxon>Candida/Lodderomyces clade</taxon>
        <taxon>Lodderomyces</taxon>
    </lineage>
</organism>
<evidence type="ECO:0000313" key="3">
    <source>
        <dbReference type="Proteomes" id="UP001497383"/>
    </source>
</evidence>